<dbReference type="Proteomes" id="UP000239156">
    <property type="component" value="Unassembled WGS sequence"/>
</dbReference>
<protein>
    <submittedName>
        <fullName evidence="2">Uncharacterized protein</fullName>
    </submittedName>
</protein>
<comment type="caution">
    <text evidence="2">The sequence shown here is derived from an EMBL/GenBank/DDBJ whole genome shotgun (WGS) entry which is preliminary data.</text>
</comment>
<feature type="region of interest" description="Disordered" evidence="1">
    <location>
        <begin position="73"/>
        <end position="105"/>
    </location>
</feature>
<evidence type="ECO:0000313" key="2">
    <source>
        <dbReference type="EMBL" id="POW17293.1"/>
    </source>
</evidence>
<feature type="compositionally biased region" description="Polar residues" evidence="1">
    <location>
        <begin position="203"/>
        <end position="212"/>
    </location>
</feature>
<dbReference type="GO" id="GO:0005777">
    <property type="term" value="C:peroxisome"/>
    <property type="evidence" value="ECO:0007669"/>
    <property type="project" value="InterPro"/>
</dbReference>
<accession>A0A2S4W6A5</accession>
<feature type="compositionally biased region" description="Basic and acidic residues" evidence="1">
    <location>
        <begin position="73"/>
        <end position="87"/>
    </location>
</feature>
<dbReference type="VEuPathDB" id="FungiDB:PSHT_05733"/>
<keyword evidence="3" id="KW-1185">Reference proteome</keyword>
<dbReference type="AlphaFoldDB" id="A0A2S4W6A5"/>
<feature type="compositionally biased region" description="Polar residues" evidence="1">
    <location>
        <begin position="88"/>
        <end position="97"/>
    </location>
</feature>
<dbReference type="EMBL" id="PKSL01000003">
    <property type="protein sequence ID" value="POW17293.1"/>
    <property type="molecule type" value="Genomic_DNA"/>
</dbReference>
<sequence>MYCSRTTLKTNLQVARAQLGIPLLKQLAWKKTTKGPKMSLEKTVINEVLIKDDMGDDFDDLLEKFKSPIDATKEEAATTTTTKDKSIKNSQNNTQSLVDAEGKDWPDNEISDKFARDLTKGMEALLAGMKDKGGGSFKKHLEALVSGDGTLNGATDLLGVLNQKDNQNLTNSSNQIPTDADNVETTKNFQEAIQETVEKLKQSDNSAKANSGPSGGGDGEEQLSALFKKLMGGENVPGLDNQKPCQIIKRRSK</sequence>
<name>A0A2S4W6A5_9BASI</name>
<dbReference type="Pfam" id="PF04614">
    <property type="entry name" value="Pex19"/>
    <property type="match status" value="1"/>
</dbReference>
<dbReference type="VEuPathDB" id="FungiDB:PSTT_00650"/>
<dbReference type="InterPro" id="IPR006708">
    <property type="entry name" value="Pex19"/>
</dbReference>
<gene>
    <name evidence="2" type="ORF">PSTT_00650</name>
</gene>
<feature type="region of interest" description="Disordered" evidence="1">
    <location>
        <begin position="199"/>
        <end position="253"/>
    </location>
</feature>
<organism evidence="2 3">
    <name type="scientific">Puccinia striiformis</name>
    <dbReference type="NCBI Taxonomy" id="27350"/>
    <lineage>
        <taxon>Eukaryota</taxon>
        <taxon>Fungi</taxon>
        <taxon>Dikarya</taxon>
        <taxon>Basidiomycota</taxon>
        <taxon>Pucciniomycotina</taxon>
        <taxon>Pucciniomycetes</taxon>
        <taxon>Pucciniales</taxon>
        <taxon>Pucciniaceae</taxon>
        <taxon>Puccinia</taxon>
    </lineage>
</organism>
<evidence type="ECO:0000256" key="1">
    <source>
        <dbReference type="SAM" id="MobiDB-lite"/>
    </source>
</evidence>
<evidence type="ECO:0000313" key="3">
    <source>
        <dbReference type="Proteomes" id="UP000239156"/>
    </source>
</evidence>
<reference evidence="2" key="1">
    <citation type="submission" date="2017-12" db="EMBL/GenBank/DDBJ databases">
        <title>Gene loss provides genomic basis for host adaptation in cereal stripe rust fungi.</title>
        <authorList>
            <person name="Xia C."/>
        </authorList>
    </citation>
    <scope>NUCLEOTIDE SEQUENCE [LARGE SCALE GENOMIC DNA]</scope>
    <source>
        <strain evidence="2">93-210</strain>
    </source>
</reference>
<proteinExistence type="predicted"/>